<dbReference type="Pfam" id="PF04542">
    <property type="entry name" value="Sigma70_r2"/>
    <property type="match status" value="1"/>
</dbReference>
<reference evidence="8" key="1">
    <citation type="submission" date="2022-12" db="EMBL/GenBank/DDBJ databases">
        <title>Reference genome sequencing for broad-spectrum identification of bacterial and archaeal isolates by mass spectrometry.</title>
        <authorList>
            <person name="Sekiguchi Y."/>
            <person name="Tourlousse D.M."/>
        </authorList>
    </citation>
    <scope>NUCLEOTIDE SEQUENCE</scope>
    <source>
        <strain evidence="8">14</strain>
    </source>
</reference>
<dbReference type="InterPro" id="IPR013325">
    <property type="entry name" value="RNA_pol_sigma_r2"/>
</dbReference>
<dbReference type="RefSeq" id="WP_281883956.1">
    <property type="nucleotide sequence ID" value="NZ_BSDP01000001.1"/>
</dbReference>
<comment type="similarity">
    <text evidence="1">Belongs to the sigma-70 factor family. ECF subfamily.</text>
</comment>
<evidence type="ECO:0000256" key="4">
    <source>
        <dbReference type="ARBA" id="ARBA00023163"/>
    </source>
</evidence>
<evidence type="ECO:0000313" key="9">
    <source>
        <dbReference type="Proteomes" id="UP001144396"/>
    </source>
</evidence>
<dbReference type="NCBIfam" id="TIGR02937">
    <property type="entry name" value="sigma70-ECF"/>
    <property type="match status" value="1"/>
</dbReference>
<dbReference type="Pfam" id="PF20239">
    <property type="entry name" value="DUF6596"/>
    <property type="match status" value="1"/>
</dbReference>
<evidence type="ECO:0000259" key="7">
    <source>
        <dbReference type="Pfam" id="PF20239"/>
    </source>
</evidence>
<evidence type="ECO:0000259" key="5">
    <source>
        <dbReference type="Pfam" id="PF04542"/>
    </source>
</evidence>
<feature type="domain" description="RNA polymerase sigma-70 region 2" evidence="5">
    <location>
        <begin position="32"/>
        <end position="93"/>
    </location>
</feature>
<dbReference type="InterPro" id="IPR013249">
    <property type="entry name" value="RNA_pol_sigma70_r4_t2"/>
</dbReference>
<dbReference type="AlphaFoldDB" id="A0A9W6CV88"/>
<proteinExistence type="inferred from homology"/>
<dbReference type="Proteomes" id="UP001144396">
    <property type="component" value="Unassembled WGS sequence"/>
</dbReference>
<keyword evidence="9" id="KW-1185">Reference proteome</keyword>
<dbReference type="PANTHER" id="PTHR47756:SF1">
    <property type="entry name" value="BLL0085 PROTEIN"/>
    <property type="match status" value="1"/>
</dbReference>
<evidence type="ECO:0000256" key="1">
    <source>
        <dbReference type="ARBA" id="ARBA00010641"/>
    </source>
</evidence>
<dbReference type="Gene3D" id="1.10.1740.10">
    <property type="match status" value="1"/>
</dbReference>
<dbReference type="GO" id="GO:0016987">
    <property type="term" value="F:sigma factor activity"/>
    <property type="evidence" value="ECO:0007669"/>
    <property type="project" value="UniProtKB-KW"/>
</dbReference>
<evidence type="ECO:0000256" key="3">
    <source>
        <dbReference type="ARBA" id="ARBA00023082"/>
    </source>
</evidence>
<dbReference type="GO" id="GO:0003677">
    <property type="term" value="F:DNA binding"/>
    <property type="evidence" value="ECO:0007669"/>
    <property type="project" value="InterPro"/>
</dbReference>
<dbReference type="Gene3D" id="1.10.10.10">
    <property type="entry name" value="Winged helix-like DNA-binding domain superfamily/Winged helix DNA-binding domain"/>
    <property type="match status" value="1"/>
</dbReference>
<evidence type="ECO:0000256" key="2">
    <source>
        <dbReference type="ARBA" id="ARBA00023015"/>
    </source>
</evidence>
<comment type="caution">
    <text evidence="8">The sequence shown here is derived from an EMBL/GenBank/DDBJ whole genome shotgun (WGS) entry which is preliminary data.</text>
</comment>
<dbReference type="InterPro" id="IPR046531">
    <property type="entry name" value="DUF6596"/>
</dbReference>
<protein>
    <submittedName>
        <fullName evidence="8">RNA polymerase sigma factor</fullName>
    </submittedName>
</protein>
<dbReference type="InterPro" id="IPR036388">
    <property type="entry name" value="WH-like_DNA-bd_sf"/>
</dbReference>
<dbReference type="EMBL" id="BSDP01000001">
    <property type="protein sequence ID" value="GLI27424.1"/>
    <property type="molecule type" value="Genomic_DNA"/>
</dbReference>
<keyword evidence="3" id="KW-0731">Sigma factor</keyword>
<evidence type="ECO:0000313" key="8">
    <source>
        <dbReference type="EMBL" id="GLI27424.1"/>
    </source>
</evidence>
<dbReference type="InterPro" id="IPR007627">
    <property type="entry name" value="RNA_pol_sigma70_r2"/>
</dbReference>
<dbReference type="InterPro" id="IPR013324">
    <property type="entry name" value="RNA_pol_sigma_r3/r4-like"/>
</dbReference>
<evidence type="ECO:0000259" key="6">
    <source>
        <dbReference type="Pfam" id="PF08281"/>
    </source>
</evidence>
<accession>A0A9W6CV88</accession>
<keyword evidence="2" id="KW-0805">Transcription regulation</keyword>
<dbReference type="PANTHER" id="PTHR47756">
    <property type="entry name" value="BLL6612 PROTEIN-RELATED"/>
    <property type="match status" value="1"/>
</dbReference>
<feature type="domain" description="DUF6596" evidence="7">
    <location>
        <begin position="196"/>
        <end position="296"/>
    </location>
</feature>
<dbReference type="SUPFAM" id="SSF88946">
    <property type="entry name" value="Sigma2 domain of RNA polymerase sigma factors"/>
    <property type="match status" value="1"/>
</dbReference>
<dbReference type="SUPFAM" id="SSF88659">
    <property type="entry name" value="Sigma3 and sigma4 domains of RNA polymerase sigma factors"/>
    <property type="match status" value="1"/>
</dbReference>
<dbReference type="GO" id="GO:0006352">
    <property type="term" value="P:DNA-templated transcription initiation"/>
    <property type="evidence" value="ECO:0007669"/>
    <property type="project" value="InterPro"/>
</dbReference>
<dbReference type="Pfam" id="PF08281">
    <property type="entry name" value="Sigma70_r4_2"/>
    <property type="match status" value="1"/>
</dbReference>
<gene>
    <name evidence="8" type="ORF">ARHIZOSPH14_16660</name>
</gene>
<keyword evidence="4" id="KW-0804">Transcription</keyword>
<feature type="domain" description="RNA polymerase sigma factor 70 region 4 type 2" evidence="6">
    <location>
        <begin position="127"/>
        <end position="178"/>
    </location>
</feature>
<organism evidence="8 9">
    <name type="scientific">Agromyces rhizosphaerae</name>
    <dbReference type="NCBI Taxonomy" id="88374"/>
    <lineage>
        <taxon>Bacteria</taxon>
        <taxon>Bacillati</taxon>
        <taxon>Actinomycetota</taxon>
        <taxon>Actinomycetes</taxon>
        <taxon>Micrococcales</taxon>
        <taxon>Microbacteriaceae</taxon>
        <taxon>Agromyces</taxon>
    </lineage>
</organism>
<dbReference type="InterPro" id="IPR014284">
    <property type="entry name" value="RNA_pol_sigma-70_dom"/>
</dbReference>
<name>A0A9W6CV88_9MICO</name>
<sequence length="432" mass="46354">MSEATAAGPDGVGDAAATRRAIEGVWRIESAKVVAALVRMVHDVGFAEDLAQDAIVAALAQWPESGIPANPAAWLTTTAKRRAVDTYRRHARRDRALQQLAHELAEETAVDPAAGVDHVEDDMLRLMFICCHPSLTPEAQATLTLRLVAGLSAREIARAYLTSEPTVAQRISRAKRTLARSGAALEEVPADERTARLATVLGIVYLMFNEGYTATEGTDWMRAALCDEATRLARILTALAPDDPEVHGLSALLELQSSRLAARLDDAGRPVLLDDQDRSRWDGGRIRHGLDALARSDRLVAIEGGVRGPYHLQAAIAACHSRATPSSTDWPRIAELYAELARCTGSPVVELNRAVAVGRAYGPDAGLALVEQLAEHPALAAYHLLPSVQGDLLERSGRTADAALAYLRAADLATNAREAELLRARAARAVEP</sequence>